<dbReference type="InterPro" id="IPR002818">
    <property type="entry name" value="DJ-1/PfpI"/>
</dbReference>
<dbReference type="Proteomes" id="UP000813444">
    <property type="component" value="Unassembled WGS sequence"/>
</dbReference>
<keyword evidence="8" id="KW-1185">Reference proteome</keyword>
<comment type="catalytic activity">
    <reaction evidence="5">
        <text>methylglyoxal + H2O = (R)-lactate + H(+)</text>
        <dbReference type="Rhea" id="RHEA:27754"/>
        <dbReference type="ChEBI" id="CHEBI:15377"/>
        <dbReference type="ChEBI" id="CHEBI:15378"/>
        <dbReference type="ChEBI" id="CHEBI:16004"/>
        <dbReference type="ChEBI" id="CHEBI:17158"/>
        <dbReference type="EC" id="4.2.1.130"/>
    </reaction>
</comment>
<dbReference type="Pfam" id="PF01965">
    <property type="entry name" value="DJ-1_PfpI"/>
    <property type="match status" value="1"/>
</dbReference>
<dbReference type="CDD" id="cd03141">
    <property type="entry name" value="GATase1_Hsp31_like"/>
    <property type="match status" value="1"/>
</dbReference>
<keyword evidence="2" id="KW-0346">Stress response</keyword>
<name>A0A8K0SVW1_9HYPO</name>
<evidence type="ECO:0000313" key="8">
    <source>
        <dbReference type="Proteomes" id="UP000813444"/>
    </source>
</evidence>
<evidence type="ECO:0000256" key="3">
    <source>
        <dbReference type="ARBA" id="ARBA00023239"/>
    </source>
</evidence>
<comment type="caution">
    <text evidence="7">The sequence shown here is derived from an EMBL/GenBank/DDBJ whole genome shotgun (WGS) entry which is preliminary data.</text>
</comment>
<evidence type="ECO:0000256" key="4">
    <source>
        <dbReference type="ARBA" id="ARBA00038493"/>
    </source>
</evidence>
<organism evidence="7 8">
    <name type="scientific">Stachybotrys elegans</name>
    <dbReference type="NCBI Taxonomy" id="80388"/>
    <lineage>
        <taxon>Eukaryota</taxon>
        <taxon>Fungi</taxon>
        <taxon>Dikarya</taxon>
        <taxon>Ascomycota</taxon>
        <taxon>Pezizomycotina</taxon>
        <taxon>Sordariomycetes</taxon>
        <taxon>Hypocreomycetidae</taxon>
        <taxon>Hypocreales</taxon>
        <taxon>Stachybotryaceae</taxon>
        <taxon>Stachybotrys</taxon>
    </lineage>
</organism>
<dbReference type="GO" id="GO:0019243">
    <property type="term" value="P:methylglyoxal catabolic process to D-lactate via S-lactoyl-glutathione"/>
    <property type="evidence" value="ECO:0007669"/>
    <property type="project" value="TreeGrafter"/>
</dbReference>
<evidence type="ECO:0000259" key="6">
    <source>
        <dbReference type="Pfam" id="PF01965"/>
    </source>
</evidence>
<keyword evidence="3" id="KW-0456">Lyase</keyword>
<dbReference type="OrthoDB" id="543156at2759"/>
<gene>
    <name evidence="7" type="ORF">B0I35DRAFT_502704</name>
</gene>
<dbReference type="AlphaFoldDB" id="A0A8K0SVW1"/>
<dbReference type="Gene3D" id="3.40.50.880">
    <property type="match status" value="1"/>
</dbReference>
<comment type="similarity">
    <text evidence="4">Belongs to the peptidase C56 family. HSP31-like subfamily.</text>
</comment>
<dbReference type="InterPro" id="IPR029062">
    <property type="entry name" value="Class_I_gatase-like"/>
</dbReference>
<dbReference type="SUPFAM" id="SSF52317">
    <property type="entry name" value="Class I glutamine amidotransferase-like"/>
    <property type="match status" value="1"/>
</dbReference>
<evidence type="ECO:0000256" key="1">
    <source>
        <dbReference type="ARBA" id="ARBA00013134"/>
    </source>
</evidence>
<dbReference type="EMBL" id="JAGPNK010000007">
    <property type="protein sequence ID" value="KAH7318155.1"/>
    <property type="molecule type" value="Genomic_DNA"/>
</dbReference>
<dbReference type="GO" id="GO:0005737">
    <property type="term" value="C:cytoplasm"/>
    <property type="evidence" value="ECO:0007669"/>
    <property type="project" value="TreeGrafter"/>
</dbReference>
<feature type="domain" description="DJ-1/PfpI" evidence="6">
    <location>
        <begin position="28"/>
        <end position="224"/>
    </location>
</feature>
<evidence type="ECO:0000313" key="7">
    <source>
        <dbReference type="EMBL" id="KAH7318155.1"/>
    </source>
</evidence>
<dbReference type="PANTHER" id="PTHR48094:SF11">
    <property type="entry name" value="GLUTATHIONE-INDEPENDENT GLYOXALASE HSP31-RELATED"/>
    <property type="match status" value="1"/>
</dbReference>
<dbReference type="GO" id="GO:0019172">
    <property type="term" value="F:glyoxalase III activity"/>
    <property type="evidence" value="ECO:0007669"/>
    <property type="project" value="UniProtKB-EC"/>
</dbReference>
<reference evidence="7" key="1">
    <citation type="journal article" date="2021" name="Nat. Commun.">
        <title>Genetic determinants of endophytism in the Arabidopsis root mycobiome.</title>
        <authorList>
            <person name="Mesny F."/>
            <person name="Miyauchi S."/>
            <person name="Thiergart T."/>
            <person name="Pickel B."/>
            <person name="Atanasova L."/>
            <person name="Karlsson M."/>
            <person name="Huettel B."/>
            <person name="Barry K.W."/>
            <person name="Haridas S."/>
            <person name="Chen C."/>
            <person name="Bauer D."/>
            <person name="Andreopoulos W."/>
            <person name="Pangilinan J."/>
            <person name="LaButti K."/>
            <person name="Riley R."/>
            <person name="Lipzen A."/>
            <person name="Clum A."/>
            <person name="Drula E."/>
            <person name="Henrissat B."/>
            <person name="Kohler A."/>
            <person name="Grigoriev I.V."/>
            <person name="Martin F.M."/>
            <person name="Hacquard S."/>
        </authorList>
    </citation>
    <scope>NUCLEOTIDE SEQUENCE</scope>
    <source>
        <strain evidence="7">MPI-CAGE-CH-0235</strain>
    </source>
</reference>
<accession>A0A8K0SVW1</accession>
<evidence type="ECO:0000256" key="2">
    <source>
        <dbReference type="ARBA" id="ARBA00023016"/>
    </source>
</evidence>
<dbReference type="PANTHER" id="PTHR48094">
    <property type="entry name" value="PROTEIN/NUCLEIC ACID DEGLYCASE DJ-1-RELATED"/>
    <property type="match status" value="1"/>
</dbReference>
<sequence>MAPKILVVLTNADTNTINGKPTGWYLPEFAHPYEVLSPKADITVASIKGGATPIDPSSIEMFKADPVSTKFLESNKDLWENTKPLKDFLGRAAEFDAILYPGGHGPLFDLATDETSIKLIEEFWAAGKVVSAICHGPVVFSKAKTQDGQPLVKGRHVTCFTDKEEELVGLTNAVPWLVEKDLRESGAIFESAPEPWGSKAVVDGKLVTGQNPASGQAFGEAVAKALGE</sequence>
<proteinExistence type="inferred from homology"/>
<protein>
    <recommendedName>
        <fullName evidence="1">D-lactate dehydratase</fullName>
        <ecNumber evidence="1">4.2.1.130</ecNumber>
    </recommendedName>
</protein>
<dbReference type="EC" id="4.2.1.130" evidence="1"/>
<dbReference type="InterPro" id="IPR050325">
    <property type="entry name" value="Prot/Nucl_acid_deglycase"/>
</dbReference>
<evidence type="ECO:0000256" key="5">
    <source>
        <dbReference type="ARBA" id="ARBA00048082"/>
    </source>
</evidence>